<gene>
    <name evidence="1" type="ordered locus">B5T_03162</name>
</gene>
<protein>
    <submittedName>
        <fullName evidence="1">Secretin/TonB, short-like protein</fullName>
    </submittedName>
</protein>
<name>K0CCW9_ALCDB</name>
<evidence type="ECO:0000313" key="2">
    <source>
        <dbReference type="Proteomes" id="UP000006286"/>
    </source>
</evidence>
<dbReference type="KEGG" id="adi:B5T_03162"/>
<dbReference type="Gene3D" id="3.55.50.30">
    <property type="match status" value="1"/>
</dbReference>
<evidence type="ECO:0000313" key="1">
    <source>
        <dbReference type="EMBL" id="AFT71429.1"/>
    </source>
</evidence>
<organism evidence="1 2">
    <name type="scientific">Alcanivorax dieselolei (strain DSM 16502 / CGMCC 1.3690 / MCCC 1A00001 / B-5)</name>
    <name type="common">Alloalcanivorax dieselolei</name>
    <dbReference type="NCBI Taxonomy" id="930169"/>
    <lineage>
        <taxon>Bacteria</taxon>
        <taxon>Pseudomonadati</taxon>
        <taxon>Pseudomonadota</taxon>
        <taxon>Gammaproteobacteria</taxon>
        <taxon>Oceanospirillales</taxon>
        <taxon>Alcanivoracaceae</taxon>
        <taxon>Alloalcanivorax</taxon>
    </lineage>
</organism>
<keyword evidence="2" id="KW-1185">Reference proteome</keyword>
<accession>K0CCW9</accession>
<dbReference type="EMBL" id="CP003466">
    <property type="protein sequence ID" value="AFT71429.1"/>
    <property type="molecule type" value="Genomic_DNA"/>
</dbReference>
<dbReference type="OrthoDB" id="5950650at2"/>
<dbReference type="RefSeq" id="WP_014995494.1">
    <property type="nucleotide sequence ID" value="NC_018691.1"/>
</dbReference>
<dbReference type="HOGENOM" id="CLU_088938_1_0_6"/>
<dbReference type="PATRIC" id="fig|930169.3.peg.3122"/>
<dbReference type="SUPFAM" id="SSF74653">
    <property type="entry name" value="TolA/TonB C-terminal domain"/>
    <property type="match status" value="1"/>
</dbReference>
<proteinExistence type="predicted"/>
<dbReference type="AlphaFoldDB" id="K0CCW9"/>
<dbReference type="STRING" id="930169.B5T_03162"/>
<reference evidence="1 2" key="1">
    <citation type="journal article" date="2012" name="J. Bacteriol.">
        <title>Complete genome sequence of Alcanivorax dieselolei type strain B5.</title>
        <authorList>
            <person name="Lai Q."/>
            <person name="Li W."/>
            <person name="Shao Z."/>
        </authorList>
    </citation>
    <scope>NUCLEOTIDE SEQUENCE [LARGE SCALE GENOMIC DNA]</scope>
    <source>
        <strain evidence="2">DSM 16502 / CGMCC 1.3690 / B-5</strain>
    </source>
</reference>
<dbReference type="eggNOG" id="COG4774">
    <property type="taxonomic scope" value="Bacteria"/>
</dbReference>
<sequence length="233" mass="25841">MSRRAIFDRQWPCPSCVLVILVIVFWGAEGWAGQPDTEPSFSPRFHLTIPAQPLGQALEAFSESTGLAVLFDSAYAAFSAPELSGEYSAKAALNRLLMGSGLEAHWYQSSQAYAIAPRVNHDHGHKETKRPSKPPRWSARYRAYAGYIQDRVWQSLCEQARTRPGDYRLAMQLWIGDGGNVDRIVLLTSSGDRHRDAAIVERLERLSLAAVSGRLPQPVTMVLMPDPMTECAG</sequence>
<dbReference type="Proteomes" id="UP000006286">
    <property type="component" value="Chromosome"/>
</dbReference>